<organism evidence="2 3">
    <name type="scientific">Saprolegnia diclina (strain VS20)</name>
    <dbReference type="NCBI Taxonomy" id="1156394"/>
    <lineage>
        <taxon>Eukaryota</taxon>
        <taxon>Sar</taxon>
        <taxon>Stramenopiles</taxon>
        <taxon>Oomycota</taxon>
        <taxon>Saprolegniomycetes</taxon>
        <taxon>Saprolegniales</taxon>
        <taxon>Saprolegniaceae</taxon>
        <taxon>Saprolegnia</taxon>
    </lineage>
</organism>
<dbReference type="InParanoid" id="T0RXJ4"/>
<accession>T0RXJ4</accession>
<protein>
    <submittedName>
        <fullName evidence="2">Uncharacterized protein</fullName>
    </submittedName>
</protein>
<dbReference type="GeneID" id="19947999"/>
<dbReference type="VEuPathDB" id="FungiDB:SDRG_07272"/>
<dbReference type="EMBL" id="JH767152">
    <property type="protein sequence ID" value="EQC35032.1"/>
    <property type="molecule type" value="Genomic_DNA"/>
</dbReference>
<dbReference type="Proteomes" id="UP000030762">
    <property type="component" value="Unassembled WGS sequence"/>
</dbReference>
<dbReference type="AlphaFoldDB" id="T0RXJ4"/>
<reference evidence="2 3" key="1">
    <citation type="submission" date="2012-04" db="EMBL/GenBank/DDBJ databases">
        <title>The Genome Sequence of Saprolegnia declina VS20.</title>
        <authorList>
            <consortium name="The Broad Institute Genome Sequencing Platform"/>
            <person name="Russ C."/>
            <person name="Nusbaum C."/>
            <person name="Tyler B."/>
            <person name="van West P."/>
            <person name="Dieguez-Uribeondo J."/>
            <person name="de Bruijn I."/>
            <person name="Tripathy S."/>
            <person name="Jiang R."/>
            <person name="Young S.K."/>
            <person name="Zeng Q."/>
            <person name="Gargeya S."/>
            <person name="Fitzgerald M."/>
            <person name="Haas B."/>
            <person name="Abouelleil A."/>
            <person name="Alvarado L."/>
            <person name="Arachchi H.M."/>
            <person name="Berlin A."/>
            <person name="Chapman S.B."/>
            <person name="Goldberg J."/>
            <person name="Griggs A."/>
            <person name="Gujja S."/>
            <person name="Hansen M."/>
            <person name="Howarth C."/>
            <person name="Imamovic A."/>
            <person name="Larimer J."/>
            <person name="McCowen C."/>
            <person name="Montmayeur A."/>
            <person name="Murphy C."/>
            <person name="Neiman D."/>
            <person name="Pearson M."/>
            <person name="Priest M."/>
            <person name="Roberts A."/>
            <person name="Saif S."/>
            <person name="Shea T."/>
            <person name="Sisk P."/>
            <person name="Sykes S."/>
            <person name="Wortman J."/>
            <person name="Nusbaum C."/>
            <person name="Birren B."/>
        </authorList>
    </citation>
    <scope>NUCLEOTIDE SEQUENCE [LARGE SCALE GENOMIC DNA]</scope>
    <source>
        <strain evidence="2 3">VS20</strain>
    </source>
</reference>
<dbReference type="OMA" id="NCHKTFW"/>
<sequence>MPPKRKSTASADAPPAKKAAANQDAARKAKAKTVKERIVYIVSVATQLLGPLTIKKRLLAEFGLTESKPFASNFKKALKELSEEDRDDFGKIGGSYHGGTSSPVYLARVAKEEADAAHAAEFAAHEGCVKCCFCDHWCSDDCFIDEDSVARGGEYTCSNCHKTFWTWISDGYAYGHPIEYRYGDGKADYADLSD</sequence>
<feature type="compositionally biased region" description="Low complexity" evidence="1">
    <location>
        <begin position="8"/>
        <end position="24"/>
    </location>
</feature>
<dbReference type="RefSeq" id="XP_008611316.1">
    <property type="nucleotide sequence ID" value="XM_008613094.1"/>
</dbReference>
<feature type="region of interest" description="Disordered" evidence="1">
    <location>
        <begin position="1"/>
        <end position="24"/>
    </location>
</feature>
<keyword evidence="3" id="KW-1185">Reference proteome</keyword>
<evidence type="ECO:0000256" key="1">
    <source>
        <dbReference type="SAM" id="MobiDB-lite"/>
    </source>
</evidence>
<name>T0RXJ4_SAPDV</name>
<evidence type="ECO:0000313" key="2">
    <source>
        <dbReference type="EMBL" id="EQC35032.1"/>
    </source>
</evidence>
<dbReference type="OrthoDB" id="69759at2759"/>
<proteinExistence type="predicted"/>
<gene>
    <name evidence="2" type="ORF">SDRG_07272</name>
</gene>
<evidence type="ECO:0000313" key="3">
    <source>
        <dbReference type="Proteomes" id="UP000030762"/>
    </source>
</evidence>